<evidence type="ECO:0000313" key="2">
    <source>
        <dbReference type="EMBL" id="OZI36424.1"/>
    </source>
</evidence>
<dbReference type="AlphaFoldDB" id="A0A261SGA0"/>
<proteinExistence type="predicted"/>
<dbReference type="Pfam" id="PF07120">
    <property type="entry name" value="DUF1376"/>
    <property type="match status" value="1"/>
</dbReference>
<feature type="compositionally biased region" description="Basic residues" evidence="1">
    <location>
        <begin position="98"/>
        <end position="108"/>
    </location>
</feature>
<dbReference type="EMBL" id="NEVL01000003">
    <property type="protein sequence ID" value="OZI36424.1"/>
    <property type="molecule type" value="Genomic_DNA"/>
</dbReference>
<gene>
    <name evidence="2" type="ORF">CEG14_15615</name>
</gene>
<organism evidence="2 3">
    <name type="scientific">Bordetella genomosp. 1</name>
    <dbReference type="NCBI Taxonomy" id="1395607"/>
    <lineage>
        <taxon>Bacteria</taxon>
        <taxon>Pseudomonadati</taxon>
        <taxon>Pseudomonadota</taxon>
        <taxon>Betaproteobacteria</taxon>
        <taxon>Burkholderiales</taxon>
        <taxon>Alcaligenaceae</taxon>
        <taxon>Bordetella</taxon>
    </lineage>
</organism>
<dbReference type="OrthoDB" id="5526813at2"/>
<protein>
    <recommendedName>
        <fullName evidence="4">DUF1376 domain-containing protein</fullName>
    </recommendedName>
</protein>
<reference evidence="2 3" key="1">
    <citation type="submission" date="2017-05" db="EMBL/GenBank/DDBJ databases">
        <title>Complete and WGS of Bordetella genogroups.</title>
        <authorList>
            <person name="Spilker T."/>
            <person name="LiPuma J."/>
        </authorList>
    </citation>
    <scope>NUCLEOTIDE SEQUENCE [LARGE SCALE GENOMIC DNA]</scope>
    <source>
        <strain evidence="2 3">AU17610</strain>
    </source>
</reference>
<accession>A0A261SGA0</accession>
<dbReference type="InterPro" id="IPR010781">
    <property type="entry name" value="DUF1376"/>
</dbReference>
<feature type="region of interest" description="Disordered" evidence="1">
    <location>
        <begin position="95"/>
        <end position="163"/>
    </location>
</feature>
<evidence type="ECO:0000256" key="1">
    <source>
        <dbReference type="SAM" id="MobiDB-lite"/>
    </source>
</evidence>
<name>A0A261SGA0_9BORD</name>
<evidence type="ECO:0000313" key="3">
    <source>
        <dbReference type="Proteomes" id="UP000217005"/>
    </source>
</evidence>
<sequence>MNYYPHHIGDYLTATAHLSWLEDAAYRRLLDLYYSREQALPEDIAQACRLVRAQGDDERAAVATVLHEFFDLGAEGWTHSRCDGEIERARAAAERARINGRKGGRPRKTSPTPTDPVTPGLWDALDPPAQGMAPNPNPNPKSQTDTVPGGTAAAPRAEAPSDTPAERIFALGLPLLMSAAVPERQARAMLGLFRKHHPDAEVLRAIQRCADAQAIEPVAFLQRLLRPAPPGDARAQQGRSPGAAWQSELRDLVRAAPTEIDMGVIDATPALRA</sequence>
<evidence type="ECO:0008006" key="4">
    <source>
        <dbReference type="Google" id="ProtNLM"/>
    </source>
</evidence>
<dbReference type="Proteomes" id="UP000217005">
    <property type="component" value="Unassembled WGS sequence"/>
</dbReference>
<comment type="caution">
    <text evidence="2">The sequence shown here is derived from an EMBL/GenBank/DDBJ whole genome shotgun (WGS) entry which is preliminary data.</text>
</comment>
<dbReference type="RefSeq" id="WP_094827230.1">
    <property type="nucleotide sequence ID" value="NZ_NEVL01000003.1"/>
</dbReference>